<comment type="subunit">
    <text evidence="1">Heterotrimer of A, B and C subunits.</text>
</comment>
<dbReference type="OrthoDB" id="9794326at2"/>
<dbReference type="NCBIfam" id="TIGR00135">
    <property type="entry name" value="gatC"/>
    <property type="match status" value="1"/>
</dbReference>
<evidence type="ECO:0000256" key="1">
    <source>
        <dbReference type="HAMAP-Rule" id="MF_00122"/>
    </source>
</evidence>
<name>A0A0W0Z6P6_LEGSP</name>
<dbReference type="InterPro" id="IPR003837">
    <property type="entry name" value="GatC"/>
</dbReference>
<dbReference type="PATRIC" id="fig|452.5.peg.1062"/>
<dbReference type="Pfam" id="PF02686">
    <property type="entry name" value="GatC"/>
    <property type="match status" value="1"/>
</dbReference>
<comment type="catalytic activity">
    <reaction evidence="1">
        <text>L-glutamyl-tRNA(Gln) + L-glutamine + ATP + H2O = L-glutaminyl-tRNA(Gln) + L-glutamate + ADP + phosphate + H(+)</text>
        <dbReference type="Rhea" id="RHEA:17521"/>
        <dbReference type="Rhea" id="RHEA-COMP:9681"/>
        <dbReference type="Rhea" id="RHEA-COMP:9684"/>
        <dbReference type="ChEBI" id="CHEBI:15377"/>
        <dbReference type="ChEBI" id="CHEBI:15378"/>
        <dbReference type="ChEBI" id="CHEBI:29985"/>
        <dbReference type="ChEBI" id="CHEBI:30616"/>
        <dbReference type="ChEBI" id="CHEBI:43474"/>
        <dbReference type="ChEBI" id="CHEBI:58359"/>
        <dbReference type="ChEBI" id="CHEBI:78520"/>
        <dbReference type="ChEBI" id="CHEBI:78521"/>
        <dbReference type="ChEBI" id="CHEBI:456216"/>
    </reaction>
</comment>
<dbReference type="GO" id="GO:0070681">
    <property type="term" value="P:glutaminyl-tRNAGln biosynthesis via transamidation"/>
    <property type="evidence" value="ECO:0007669"/>
    <property type="project" value="TreeGrafter"/>
</dbReference>
<reference evidence="2 3" key="1">
    <citation type="submission" date="2015-11" db="EMBL/GenBank/DDBJ databases">
        <title>Genomic analysis of 38 Legionella species identifies large and diverse effector repertoires.</title>
        <authorList>
            <person name="Burstein D."/>
            <person name="Amaro F."/>
            <person name="Zusman T."/>
            <person name="Lifshitz Z."/>
            <person name="Cohen O."/>
            <person name="Gilbert J.A."/>
            <person name="Pupko T."/>
            <person name="Shuman H.A."/>
            <person name="Segal G."/>
        </authorList>
    </citation>
    <scope>NUCLEOTIDE SEQUENCE [LARGE SCALE GENOMIC DNA]</scope>
    <source>
        <strain evidence="2 3">Mt.St.Helens-9</strain>
    </source>
</reference>
<gene>
    <name evidence="1" type="primary">gatC</name>
    <name evidence="2" type="ORF">Lspi_0969</name>
</gene>
<dbReference type="PANTHER" id="PTHR15004:SF0">
    <property type="entry name" value="GLUTAMYL-TRNA(GLN) AMIDOTRANSFERASE SUBUNIT C, MITOCHONDRIAL"/>
    <property type="match status" value="1"/>
</dbReference>
<dbReference type="EC" id="6.3.5.-" evidence="1"/>
<dbReference type="RefSeq" id="WP_058482903.1">
    <property type="nucleotide sequence ID" value="NZ_CAAAII010000003.1"/>
</dbReference>
<evidence type="ECO:0000313" key="2">
    <source>
        <dbReference type="EMBL" id="KTD64802.1"/>
    </source>
</evidence>
<comment type="caution">
    <text evidence="2">The sequence shown here is derived from an EMBL/GenBank/DDBJ whole genome shotgun (WGS) entry which is preliminary data.</text>
</comment>
<organism evidence="2 3">
    <name type="scientific">Legionella spiritensis</name>
    <dbReference type="NCBI Taxonomy" id="452"/>
    <lineage>
        <taxon>Bacteria</taxon>
        <taxon>Pseudomonadati</taxon>
        <taxon>Pseudomonadota</taxon>
        <taxon>Gammaproteobacteria</taxon>
        <taxon>Legionellales</taxon>
        <taxon>Legionellaceae</taxon>
        <taxon>Legionella</taxon>
    </lineage>
</organism>
<dbReference type="EMBL" id="LNYX01000012">
    <property type="protein sequence ID" value="KTD64802.1"/>
    <property type="molecule type" value="Genomic_DNA"/>
</dbReference>
<dbReference type="GO" id="GO:0005524">
    <property type="term" value="F:ATP binding"/>
    <property type="evidence" value="ECO:0007669"/>
    <property type="project" value="UniProtKB-KW"/>
</dbReference>
<dbReference type="InterPro" id="IPR036113">
    <property type="entry name" value="Asp/Glu-ADT_sf_sub_c"/>
</dbReference>
<proteinExistence type="inferred from homology"/>
<dbReference type="GO" id="GO:0050566">
    <property type="term" value="F:asparaginyl-tRNA synthase (glutamine-hydrolyzing) activity"/>
    <property type="evidence" value="ECO:0007669"/>
    <property type="project" value="RHEA"/>
</dbReference>
<comment type="catalytic activity">
    <reaction evidence="1">
        <text>L-aspartyl-tRNA(Asn) + L-glutamine + ATP + H2O = L-asparaginyl-tRNA(Asn) + L-glutamate + ADP + phosphate + 2 H(+)</text>
        <dbReference type="Rhea" id="RHEA:14513"/>
        <dbReference type="Rhea" id="RHEA-COMP:9674"/>
        <dbReference type="Rhea" id="RHEA-COMP:9677"/>
        <dbReference type="ChEBI" id="CHEBI:15377"/>
        <dbReference type="ChEBI" id="CHEBI:15378"/>
        <dbReference type="ChEBI" id="CHEBI:29985"/>
        <dbReference type="ChEBI" id="CHEBI:30616"/>
        <dbReference type="ChEBI" id="CHEBI:43474"/>
        <dbReference type="ChEBI" id="CHEBI:58359"/>
        <dbReference type="ChEBI" id="CHEBI:78515"/>
        <dbReference type="ChEBI" id="CHEBI:78516"/>
        <dbReference type="ChEBI" id="CHEBI:456216"/>
    </reaction>
</comment>
<dbReference type="GO" id="GO:0006412">
    <property type="term" value="P:translation"/>
    <property type="evidence" value="ECO:0007669"/>
    <property type="project" value="UniProtKB-UniRule"/>
</dbReference>
<dbReference type="HAMAP" id="MF_00122">
    <property type="entry name" value="GatC"/>
    <property type="match status" value="1"/>
</dbReference>
<dbReference type="Proteomes" id="UP000054877">
    <property type="component" value="Unassembled WGS sequence"/>
</dbReference>
<keyword evidence="1" id="KW-0436">Ligase</keyword>
<keyword evidence="3" id="KW-1185">Reference proteome</keyword>
<dbReference type="GO" id="GO:0050567">
    <property type="term" value="F:glutaminyl-tRNA synthase (glutamine-hydrolyzing) activity"/>
    <property type="evidence" value="ECO:0007669"/>
    <property type="project" value="UniProtKB-UniRule"/>
</dbReference>
<comment type="similarity">
    <text evidence="1">Belongs to the GatC family.</text>
</comment>
<accession>A0A0W0Z6P6</accession>
<evidence type="ECO:0000313" key="3">
    <source>
        <dbReference type="Proteomes" id="UP000054877"/>
    </source>
</evidence>
<dbReference type="GO" id="GO:0006450">
    <property type="term" value="P:regulation of translational fidelity"/>
    <property type="evidence" value="ECO:0007669"/>
    <property type="project" value="InterPro"/>
</dbReference>
<keyword evidence="1" id="KW-0547">Nucleotide-binding</keyword>
<dbReference type="STRING" id="452.Lspi_0969"/>
<dbReference type="PANTHER" id="PTHR15004">
    <property type="entry name" value="GLUTAMYL-TRNA(GLN) AMIDOTRANSFERASE SUBUNIT C, MITOCHONDRIAL"/>
    <property type="match status" value="1"/>
</dbReference>
<keyword evidence="1" id="KW-0067">ATP-binding</keyword>
<comment type="function">
    <text evidence="1">Allows the formation of correctly charged Asn-tRNA(Asn) or Gln-tRNA(Gln) through the transamidation of misacylated Asp-tRNA(Asn) or Glu-tRNA(Gln) in organisms which lack either or both of asparaginyl-tRNA or glutaminyl-tRNA synthetases. The reaction takes place in the presence of glutamine and ATP through an activated phospho-Asp-tRNA(Asn) or phospho-Glu-tRNA(Gln).</text>
</comment>
<sequence>MSISSEELNAIAELACLDTEEKDRLSLTAEINAIIDFVQQLRQMDTGKTAPLFHPFEQHQRLRNDEVTEGDCSAQLAEIAPLFDDGVYLVPKVIDSGK</sequence>
<dbReference type="GO" id="GO:0016740">
    <property type="term" value="F:transferase activity"/>
    <property type="evidence" value="ECO:0007669"/>
    <property type="project" value="UniProtKB-KW"/>
</dbReference>
<keyword evidence="2" id="KW-0808">Transferase</keyword>
<dbReference type="Gene3D" id="1.10.20.60">
    <property type="entry name" value="Glu-tRNAGln amidotransferase C subunit, N-terminal domain"/>
    <property type="match status" value="1"/>
</dbReference>
<protein>
    <recommendedName>
        <fullName evidence="1">Aspartyl/glutamyl-tRNA(Asn/Gln) amidotransferase subunit C</fullName>
        <shortName evidence="1">Asp/Glu-ADT subunit C</shortName>
        <ecNumber evidence="1">6.3.5.-</ecNumber>
    </recommendedName>
</protein>
<dbReference type="AlphaFoldDB" id="A0A0W0Z6P6"/>
<keyword evidence="1" id="KW-0648">Protein biosynthesis</keyword>
<dbReference type="SUPFAM" id="SSF141000">
    <property type="entry name" value="Glu-tRNAGln amidotransferase C subunit"/>
    <property type="match status" value="1"/>
</dbReference>